<feature type="binding site" evidence="6">
    <location>
        <position position="9"/>
    </location>
    <ligand>
        <name>Mg(2+)</name>
        <dbReference type="ChEBI" id="CHEBI:18420"/>
    </ligand>
</feature>
<dbReference type="Pfam" id="PF06888">
    <property type="entry name" value="Put_Phosphatase"/>
    <property type="match status" value="1"/>
</dbReference>
<keyword evidence="8" id="KW-1185">Reference proteome</keyword>
<evidence type="ECO:0000256" key="1">
    <source>
        <dbReference type="ARBA" id="ARBA00001946"/>
    </source>
</evidence>
<accession>A0A0D7BW74</accession>
<reference evidence="7 8" key="1">
    <citation type="journal article" date="2015" name="Fungal Genet. Biol.">
        <title>Evolution of novel wood decay mechanisms in Agaricales revealed by the genome sequences of Fistulina hepatica and Cylindrobasidium torrendii.</title>
        <authorList>
            <person name="Floudas D."/>
            <person name="Held B.W."/>
            <person name="Riley R."/>
            <person name="Nagy L.G."/>
            <person name="Koehler G."/>
            <person name="Ransdell A.S."/>
            <person name="Younus H."/>
            <person name="Chow J."/>
            <person name="Chiniquy J."/>
            <person name="Lipzen A."/>
            <person name="Tritt A."/>
            <person name="Sun H."/>
            <person name="Haridas S."/>
            <person name="LaButti K."/>
            <person name="Ohm R.A."/>
            <person name="Kues U."/>
            <person name="Blanchette R.A."/>
            <person name="Grigoriev I.V."/>
            <person name="Minto R.E."/>
            <person name="Hibbett D.S."/>
        </authorList>
    </citation>
    <scope>NUCLEOTIDE SEQUENCE [LARGE SCALE GENOMIC DNA]</scope>
    <source>
        <strain evidence="7 8">FP15055 ss-10</strain>
    </source>
</reference>
<dbReference type="PANTHER" id="PTHR20889">
    <property type="entry name" value="PHOSPHATASE, ORPHAN 1, 2"/>
    <property type="match status" value="1"/>
</dbReference>
<dbReference type="AlphaFoldDB" id="A0A0D7BW74"/>
<sequence length="234" mass="26738">MVRRLIVYDFDWSMADQDSDRWVFEVLDIGIRRKMEDLESTVQWTDLVAQSLREGHEAGITRAQIESALRAMPFHPASKRAISNLKAKGETTFFCLSNANSVFISTILKEQGLTDCFTELVTNPAVWEESGLLNLRRRVDPVGPQHACKVGCSPNMCKGDELEAFLQRHGDFDQIIYVGDGSNDYCPVLRLRSQDTVLCRTMRGLSKRIEKGPPQCHVKYWDGAWEIEELYKTF</sequence>
<dbReference type="GO" id="GO:0046872">
    <property type="term" value="F:metal ion binding"/>
    <property type="evidence" value="ECO:0007669"/>
    <property type="project" value="UniProtKB-KW"/>
</dbReference>
<evidence type="ECO:0000313" key="8">
    <source>
        <dbReference type="Proteomes" id="UP000054007"/>
    </source>
</evidence>
<feature type="active site" description="Nucleophile" evidence="5">
    <location>
        <position position="9"/>
    </location>
</feature>
<dbReference type="GO" id="GO:0016791">
    <property type="term" value="F:phosphatase activity"/>
    <property type="evidence" value="ECO:0007669"/>
    <property type="project" value="InterPro"/>
</dbReference>
<comment type="cofactor">
    <cofactor evidence="1 6">
        <name>Mg(2+)</name>
        <dbReference type="ChEBI" id="CHEBI:18420"/>
    </cofactor>
</comment>
<evidence type="ECO:0000256" key="3">
    <source>
        <dbReference type="ARBA" id="ARBA00022801"/>
    </source>
</evidence>
<dbReference type="STRING" id="1314674.A0A0D7BW74"/>
<evidence type="ECO:0000256" key="5">
    <source>
        <dbReference type="PIRSR" id="PIRSR031051-1"/>
    </source>
</evidence>
<dbReference type="Gene3D" id="3.40.50.1000">
    <property type="entry name" value="HAD superfamily/HAD-like"/>
    <property type="match status" value="1"/>
</dbReference>
<dbReference type="PIRSF" id="PIRSF031051">
    <property type="entry name" value="PyrdxlP_Pase_PHOSPHO2"/>
    <property type="match status" value="1"/>
</dbReference>
<feature type="binding site" evidence="6">
    <location>
        <position position="180"/>
    </location>
    <ligand>
        <name>Mg(2+)</name>
        <dbReference type="ChEBI" id="CHEBI:18420"/>
    </ligand>
</feature>
<feature type="binding site" evidence="6">
    <location>
        <position position="11"/>
    </location>
    <ligand>
        <name>Mg(2+)</name>
        <dbReference type="ChEBI" id="CHEBI:18420"/>
    </ligand>
</feature>
<evidence type="ECO:0000313" key="7">
    <source>
        <dbReference type="EMBL" id="KIY74449.1"/>
    </source>
</evidence>
<dbReference type="Proteomes" id="UP000054007">
    <property type="component" value="Unassembled WGS sequence"/>
</dbReference>
<organism evidence="7 8">
    <name type="scientific">Cylindrobasidium torrendii FP15055 ss-10</name>
    <dbReference type="NCBI Taxonomy" id="1314674"/>
    <lineage>
        <taxon>Eukaryota</taxon>
        <taxon>Fungi</taxon>
        <taxon>Dikarya</taxon>
        <taxon>Basidiomycota</taxon>
        <taxon>Agaricomycotina</taxon>
        <taxon>Agaricomycetes</taxon>
        <taxon>Agaricomycetidae</taxon>
        <taxon>Agaricales</taxon>
        <taxon>Marasmiineae</taxon>
        <taxon>Physalacriaceae</taxon>
        <taxon>Cylindrobasidium</taxon>
    </lineage>
</organism>
<proteinExistence type="predicted"/>
<feature type="active site" description="Proton donor" evidence="5">
    <location>
        <position position="11"/>
    </location>
</feature>
<dbReference type="PANTHER" id="PTHR20889:SF12">
    <property type="entry name" value="LP01149P"/>
    <property type="match status" value="1"/>
</dbReference>
<keyword evidence="3" id="KW-0378">Hydrolase</keyword>
<dbReference type="InterPro" id="IPR006384">
    <property type="entry name" value="HAD_hydro_PyrdxlP_Pase-like"/>
</dbReference>
<dbReference type="NCBIfam" id="TIGR01489">
    <property type="entry name" value="DKMTPPase-SF"/>
    <property type="match status" value="1"/>
</dbReference>
<name>A0A0D7BW74_9AGAR</name>
<dbReference type="NCBIfam" id="TIGR01488">
    <property type="entry name" value="HAD-SF-IB"/>
    <property type="match status" value="1"/>
</dbReference>
<keyword evidence="4 6" id="KW-0460">Magnesium</keyword>
<dbReference type="SUPFAM" id="SSF56784">
    <property type="entry name" value="HAD-like"/>
    <property type="match status" value="1"/>
</dbReference>
<evidence type="ECO:0008006" key="9">
    <source>
        <dbReference type="Google" id="ProtNLM"/>
    </source>
</evidence>
<dbReference type="OrthoDB" id="10267182at2759"/>
<gene>
    <name evidence="7" type="ORF">CYLTODRAFT_433769</name>
</gene>
<dbReference type="InterPro" id="IPR016965">
    <property type="entry name" value="Pase_PHOSPHO-typ"/>
</dbReference>
<dbReference type="EMBL" id="KN880431">
    <property type="protein sequence ID" value="KIY74449.1"/>
    <property type="molecule type" value="Genomic_DNA"/>
</dbReference>
<dbReference type="InterPro" id="IPR023214">
    <property type="entry name" value="HAD_sf"/>
</dbReference>
<protein>
    <recommendedName>
        <fullName evidence="9">Phosphatase phospho-type</fullName>
    </recommendedName>
</protein>
<evidence type="ECO:0000256" key="2">
    <source>
        <dbReference type="ARBA" id="ARBA00022723"/>
    </source>
</evidence>
<dbReference type="InterPro" id="IPR036412">
    <property type="entry name" value="HAD-like_sf"/>
</dbReference>
<evidence type="ECO:0000256" key="4">
    <source>
        <dbReference type="ARBA" id="ARBA00022842"/>
    </source>
</evidence>
<evidence type="ECO:0000256" key="6">
    <source>
        <dbReference type="PIRSR" id="PIRSR031051-3"/>
    </source>
</evidence>
<keyword evidence="2 6" id="KW-0479">Metal-binding</keyword>